<sequence>MIFSAIGVSNGIYMKGSLNNLKRFFVFSLSFIILYFVMQVLTGFIVTLLYVPNITKAWNTDGTLFQTITLQGKSFPISIIFVLISVAIAYFIQRKFVRLLHNKRA</sequence>
<keyword evidence="1" id="KW-1133">Transmembrane helix</keyword>
<protein>
    <submittedName>
        <fullName evidence="2">Uncharacterized protein</fullName>
    </submittedName>
</protein>
<organism evidence="2 3">
    <name type="scientific">Virgibacillus dokdonensis</name>
    <dbReference type="NCBI Taxonomy" id="302167"/>
    <lineage>
        <taxon>Bacteria</taxon>
        <taxon>Bacillati</taxon>
        <taxon>Bacillota</taxon>
        <taxon>Bacilli</taxon>
        <taxon>Bacillales</taxon>
        <taxon>Bacillaceae</taxon>
        <taxon>Virgibacillus</taxon>
    </lineage>
</organism>
<accession>A0A2K9J8D8</accession>
<dbReference type="Proteomes" id="UP000234237">
    <property type="component" value="Chromosome"/>
</dbReference>
<reference evidence="3" key="1">
    <citation type="submission" date="2016-11" db="EMBL/GenBank/DDBJ databases">
        <title>Complete genome sequence of Virgibacillus pantothenticus 21D, a halophilic bacterium isolated from the deep hypersaline anoxic basin Discovery in the Mediterranean Sea.</title>
        <authorList>
            <person name="Zeaiter Z."/>
            <person name="Booth J.M."/>
            <person name="Prosdocimi E.M."/>
            <person name="Mapelli F."/>
            <person name="Fusi M."/>
            <person name="Daffonchio D."/>
            <person name="Borin S."/>
            <person name="Crotti E."/>
        </authorList>
    </citation>
    <scope>NUCLEOTIDE SEQUENCE [LARGE SCALE GENOMIC DNA]</scope>
    <source>
        <strain evidence="3">21D</strain>
    </source>
</reference>
<evidence type="ECO:0000256" key="1">
    <source>
        <dbReference type="SAM" id="Phobius"/>
    </source>
</evidence>
<feature type="transmembrane region" description="Helical" evidence="1">
    <location>
        <begin position="74"/>
        <end position="92"/>
    </location>
</feature>
<gene>
    <name evidence="2" type="ORF">A21D_03977</name>
</gene>
<dbReference type="AlphaFoldDB" id="A0A2K9J8D8"/>
<feature type="transmembrane region" description="Helical" evidence="1">
    <location>
        <begin position="24"/>
        <end position="51"/>
    </location>
</feature>
<keyword evidence="1" id="KW-0812">Transmembrane</keyword>
<proteinExistence type="predicted"/>
<name>A0A2K9J8D8_9BACI</name>
<evidence type="ECO:0000313" key="2">
    <source>
        <dbReference type="EMBL" id="AUJ27011.1"/>
    </source>
</evidence>
<evidence type="ECO:0000313" key="3">
    <source>
        <dbReference type="Proteomes" id="UP000234237"/>
    </source>
</evidence>
<keyword evidence="1" id="KW-0472">Membrane</keyword>
<dbReference type="KEGG" id="vpn:A21D_03977"/>
<dbReference type="EMBL" id="CP018622">
    <property type="protein sequence ID" value="AUJ27011.1"/>
    <property type="molecule type" value="Genomic_DNA"/>
</dbReference>